<dbReference type="Pfam" id="PF03334">
    <property type="entry name" value="PhaG_MnhG_YufB"/>
    <property type="match status" value="1"/>
</dbReference>
<evidence type="ECO:0000313" key="5">
    <source>
        <dbReference type="Proteomes" id="UP001500984"/>
    </source>
</evidence>
<sequence>MIQDTITLVMIAGAGLLSLAAAVGALRFPDLLSRMHAASKPQLFGLVLVMFAVTVQVFQWGPISTMLLIVLFQLFTVPVAAHMVGRAGYRTKHLRRSMLYRDELSDAVSRAQAREVAERERGDKERADEGKHTA</sequence>
<dbReference type="Proteomes" id="UP001500984">
    <property type="component" value="Unassembled WGS sequence"/>
</dbReference>
<keyword evidence="3" id="KW-0472">Membrane</keyword>
<keyword evidence="3" id="KW-0812">Transmembrane</keyword>
<feature type="transmembrane region" description="Helical" evidence="3">
    <location>
        <begin position="66"/>
        <end position="89"/>
    </location>
</feature>
<keyword evidence="5" id="KW-1185">Reference proteome</keyword>
<reference evidence="5" key="1">
    <citation type="journal article" date="2019" name="Int. J. Syst. Evol. Microbiol.">
        <title>The Global Catalogue of Microorganisms (GCM) 10K type strain sequencing project: providing services to taxonomists for standard genome sequencing and annotation.</title>
        <authorList>
            <consortium name="The Broad Institute Genomics Platform"/>
            <consortium name="The Broad Institute Genome Sequencing Center for Infectious Disease"/>
            <person name="Wu L."/>
            <person name="Ma J."/>
        </authorList>
    </citation>
    <scope>NUCLEOTIDE SEQUENCE [LARGE SCALE GENOMIC DNA]</scope>
    <source>
        <strain evidence="5">JCM 15900</strain>
    </source>
</reference>
<dbReference type="PANTHER" id="PTHR34703">
    <property type="entry name" value="ANTIPORTER SUBUNIT MNHG2-RELATED"/>
    <property type="match status" value="1"/>
</dbReference>
<organism evidence="4 5">
    <name type="scientific">Brevibacterium salitolerans</name>
    <dbReference type="NCBI Taxonomy" id="1403566"/>
    <lineage>
        <taxon>Bacteria</taxon>
        <taxon>Bacillati</taxon>
        <taxon>Actinomycetota</taxon>
        <taxon>Actinomycetes</taxon>
        <taxon>Micrococcales</taxon>
        <taxon>Brevibacteriaceae</taxon>
        <taxon>Brevibacterium</taxon>
    </lineage>
</organism>
<evidence type="ECO:0000313" key="4">
    <source>
        <dbReference type="EMBL" id="GAA2096214.1"/>
    </source>
</evidence>
<feature type="transmembrane region" description="Helical" evidence="3">
    <location>
        <begin position="6"/>
        <end position="29"/>
    </location>
</feature>
<evidence type="ECO:0000256" key="2">
    <source>
        <dbReference type="SAM" id="MobiDB-lite"/>
    </source>
</evidence>
<accession>A0ABP5I8P9</accession>
<dbReference type="RefSeq" id="WP_291795927.1">
    <property type="nucleotide sequence ID" value="NZ_BAAAPZ010000006.1"/>
</dbReference>
<name>A0ABP5I8P9_9MICO</name>
<feature type="compositionally biased region" description="Basic and acidic residues" evidence="2">
    <location>
        <begin position="112"/>
        <end position="134"/>
    </location>
</feature>
<dbReference type="NCBIfam" id="TIGR01300">
    <property type="entry name" value="CPA3_mnhG_phaG"/>
    <property type="match status" value="1"/>
</dbReference>
<dbReference type="PANTHER" id="PTHR34703:SF1">
    <property type="entry name" value="ANTIPORTER SUBUNIT MNHG2-RELATED"/>
    <property type="match status" value="1"/>
</dbReference>
<gene>
    <name evidence="4" type="primary">mnhG</name>
    <name evidence="4" type="ORF">GCM10009823_16200</name>
</gene>
<feature type="region of interest" description="Disordered" evidence="2">
    <location>
        <begin position="105"/>
        <end position="134"/>
    </location>
</feature>
<dbReference type="NCBIfam" id="NF009314">
    <property type="entry name" value="PRK12674.1-2"/>
    <property type="match status" value="1"/>
</dbReference>
<comment type="similarity">
    <text evidence="1">Belongs to the CPA3 antiporters (TC 2.A.63) subunit G family.</text>
</comment>
<comment type="caution">
    <text evidence="4">The sequence shown here is derived from an EMBL/GenBank/DDBJ whole genome shotgun (WGS) entry which is preliminary data.</text>
</comment>
<proteinExistence type="inferred from homology"/>
<protein>
    <submittedName>
        <fullName evidence="4">Monovalent cation/H(+) antiporter subunit G</fullName>
    </submittedName>
</protein>
<evidence type="ECO:0000256" key="1">
    <source>
        <dbReference type="ARBA" id="ARBA00008404"/>
    </source>
</evidence>
<feature type="transmembrane region" description="Helical" evidence="3">
    <location>
        <begin position="41"/>
        <end position="60"/>
    </location>
</feature>
<dbReference type="InterPro" id="IPR005133">
    <property type="entry name" value="PhaG_MnhG_YufB"/>
</dbReference>
<dbReference type="EMBL" id="BAAAPZ010000006">
    <property type="protein sequence ID" value="GAA2096214.1"/>
    <property type="molecule type" value="Genomic_DNA"/>
</dbReference>
<evidence type="ECO:0000256" key="3">
    <source>
        <dbReference type="SAM" id="Phobius"/>
    </source>
</evidence>
<keyword evidence="3" id="KW-1133">Transmembrane helix</keyword>